<evidence type="ECO:0000256" key="1">
    <source>
        <dbReference type="SAM" id="MobiDB-lite"/>
    </source>
</evidence>
<evidence type="ECO:0000313" key="2">
    <source>
        <dbReference type="EnsemblFungi" id="FOXG_03078P0"/>
    </source>
</evidence>
<feature type="compositionally biased region" description="Acidic residues" evidence="1">
    <location>
        <begin position="1"/>
        <end position="15"/>
    </location>
</feature>
<dbReference type="STRING" id="426428.A0A0D2XGN4"/>
<name>A0A0D2XGN4_FUSOF</name>
<reference evidence="3" key="1">
    <citation type="journal article" date="2012" name="Mol. Plant Microbe Interact.">
        <title>A highly conserved effector in Fusarium oxysporum is required for full virulence on Arabidopsis.</title>
        <authorList>
            <person name="Thatcher L.F."/>
            <person name="Gardiner D.M."/>
            <person name="Kazan K."/>
            <person name="Manners J."/>
        </authorList>
    </citation>
    <scope>NUCLEOTIDE SEQUENCE [LARGE SCALE GENOMIC DNA]</scope>
    <source>
        <strain evidence="3">Fo5176</strain>
    </source>
</reference>
<feature type="compositionally biased region" description="Basic and acidic residues" evidence="1">
    <location>
        <begin position="50"/>
        <end position="67"/>
    </location>
</feature>
<proteinExistence type="predicted"/>
<reference evidence="2" key="2">
    <citation type="submission" date="2025-08" db="UniProtKB">
        <authorList>
            <consortium name="EnsemblFungi"/>
        </authorList>
    </citation>
    <scope>IDENTIFICATION</scope>
    <source>
        <strain evidence="2">4287 / CBS 123668 / FGSC 9935 / NRRL 34936</strain>
    </source>
</reference>
<dbReference type="AlphaFoldDB" id="A0A0D2XGN4"/>
<dbReference type="Proteomes" id="UP000002489">
    <property type="component" value="Unassembled WGS sequence"/>
</dbReference>
<sequence length="101" mass="10866">MEEGELSEGELEDIYEPNGIDGPDAENQGSQPPDSTAAKHHTTKNLQNNHDAEKRASNSKQLGRERSGSYSPYLSPREIESNGSENGGSNTPQARGLTQGI</sequence>
<dbReference type="EnsemblFungi" id="FOXG_03078T0">
    <property type="protein sequence ID" value="FOXG_03078P0"/>
    <property type="gene ID" value="FOXG_03078"/>
</dbReference>
<accession>A0A0D2XGN4</accession>
<protein>
    <submittedName>
        <fullName evidence="2">Uncharacterized protein</fullName>
    </submittedName>
</protein>
<evidence type="ECO:0000313" key="3">
    <source>
        <dbReference type="Proteomes" id="UP000002489"/>
    </source>
</evidence>
<feature type="compositionally biased region" description="Polar residues" evidence="1">
    <location>
        <begin position="81"/>
        <end position="93"/>
    </location>
</feature>
<organism evidence="2 3">
    <name type="scientific">Fusarium oxysporum (strain Fo5176)</name>
    <name type="common">Fusarium vascular wilt</name>
    <dbReference type="NCBI Taxonomy" id="660025"/>
    <lineage>
        <taxon>Eukaryota</taxon>
        <taxon>Fungi</taxon>
        <taxon>Dikarya</taxon>
        <taxon>Ascomycota</taxon>
        <taxon>Pezizomycotina</taxon>
        <taxon>Sordariomycetes</taxon>
        <taxon>Hypocreomycetidae</taxon>
        <taxon>Hypocreales</taxon>
        <taxon>Nectriaceae</taxon>
        <taxon>Fusarium</taxon>
        <taxon>Fusarium oxysporum species complex</taxon>
    </lineage>
</organism>
<feature type="region of interest" description="Disordered" evidence="1">
    <location>
        <begin position="1"/>
        <end position="101"/>
    </location>
</feature>